<organism evidence="2 3">
    <name type="scientific">Filimonas zeae</name>
    <dbReference type="NCBI Taxonomy" id="1737353"/>
    <lineage>
        <taxon>Bacteria</taxon>
        <taxon>Pseudomonadati</taxon>
        <taxon>Bacteroidota</taxon>
        <taxon>Chitinophagia</taxon>
        <taxon>Chitinophagales</taxon>
        <taxon>Chitinophagaceae</taxon>
        <taxon>Filimonas</taxon>
    </lineage>
</organism>
<evidence type="ECO:0000313" key="3">
    <source>
        <dbReference type="Proteomes" id="UP000627292"/>
    </source>
</evidence>
<keyword evidence="3" id="KW-1185">Reference proteome</keyword>
<reference evidence="2" key="2">
    <citation type="submission" date="2020-09" db="EMBL/GenBank/DDBJ databases">
        <authorList>
            <person name="Sun Q."/>
            <person name="Zhou Y."/>
        </authorList>
    </citation>
    <scope>NUCLEOTIDE SEQUENCE</scope>
    <source>
        <strain evidence="2">CGMCC 1.15290</strain>
    </source>
</reference>
<gene>
    <name evidence="2" type="ORF">GCM10011379_07230</name>
</gene>
<dbReference type="AlphaFoldDB" id="A0A917IQY9"/>
<name>A0A917IQY9_9BACT</name>
<dbReference type="Proteomes" id="UP000627292">
    <property type="component" value="Unassembled WGS sequence"/>
</dbReference>
<dbReference type="RefSeq" id="WP_188950611.1">
    <property type="nucleotide sequence ID" value="NZ_BMIB01000001.1"/>
</dbReference>
<evidence type="ECO:0000313" key="2">
    <source>
        <dbReference type="EMBL" id="GGH59919.1"/>
    </source>
</evidence>
<reference evidence="2" key="1">
    <citation type="journal article" date="2014" name="Int. J. Syst. Evol. Microbiol.">
        <title>Complete genome sequence of Corynebacterium casei LMG S-19264T (=DSM 44701T), isolated from a smear-ripened cheese.</title>
        <authorList>
            <consortium name="US DOE Joint Genome Institute (JGI-PGF)"/>
            <person name="Walter F."/>
            <person name="Albersmeier A."/>
            <person name="Kalinowski J."/>
            <person name="Ruckert C."/>
        </authorList>
    </citation>
    <scope>NUCLEOTIDE SEQUENCE</scope>
    <source>
        <strain evidence="2">CGMCC 1.15290</strain>
    </source>
</reference>
<feature type="domain" description="DUF6268" evidence="1">
    <location>
        <begin position="56"/>
        <end position="268"/>
    </location>
</feature>
<proteinExistence type="predicted"/>
<protein>
    <recommendedName>
        <fullName evidence="1">DUF6268 domain-containing protein</fullName>
    </recommendedName>
</protein>
<dbReference type="EMBL" id="BMIB01000001">
    <property type="protein sequence ID" value="GGH59919.1"/>
    <property type="molecule type" value="Genomic_DNA"/>
</dbReference>
<dbReference type="Pfam" id="PF19783">
    <property type="entry name" value="DUF6268"/>
    <property type="match status" value="1"/>
</dbReference>
<evidence type="ECO:0000259" key="1">
    <source>
        <dbReference type="Pfam" id="PF19783"/>
    </source>
</evidence>
<accession>A0A917IQY9</accession>
<dbReference type="InterPro" id="IPR046235">
    <property type="entry name" value="DUF6268"/>
</dbReference>
<sequence length="308" mass="34452">MKAGILLAGILLPALSYCQQQDTTLRNKLLSTAPRLGGITITNQVVPVNVNGQSFTMQLPVMDVSIPLYKKLKSAHPVIIKAGIRYQGLLLSNEKAISSNNFHSLTIPLLFSYSLSRATNLSLIGTATLSTDFISAVSNEDMMYMAGFRLGFRQNKLFKYGVTITYIHNFAGQYLLPLPDFDWSIGKRLNFSGILPARTTFKYKFTPTTSLGITASLGGGSMYRLFQPGNAQYIHLRQSSAGIIYDQQIAKRWKLNLVAGRTLSQRLETFNMDQKISLNKFNELDKRVPNISYQQNSFLFQGSISYQF</sequence>
<comment type="caution">
    <text evidence="2">The sequence shown here is derived from an EMBL/GenBank/DDBJ whole genome shotgun (WGS) entry which is preliminary data.</text>
</comment>